<feature type="transmembrane region" description="Helical" evidence="1">
    <location>
        <begin position="67"/>
        <end position="88"/>
    </location>
</feature>
<feature type="transmembrane region" description="Helical" evidence="1">
    <location>
        <begin position="190"/>
        <end position="210"/>
    </location>
</feature>
<gene>
    <name evidence="2" type="ORF">H702_01755</name>
</gene>
<dbReference type="EMBL" id="AUZH01000011">
    <property type="protein sequence ID" value="KFN88617.1"/>
    <property type="molecule type" value="Genomic_DNA"/>
</dbReference>
<feature type="transmembrane region" description="Helical" evidence="1">
    <location>
        <begin position="163"/>
        <end position="184"/>
    </location>
</feature>
<sequence length="256" mass="29573">MKLRKIDGRMGLIERLKLQQKRKKEAVKKGMSRLGNLSGLFILYPLIFLVYYGTMSDSELPIVLSRIIFYLGIIIWIISLSLTVWDFLHNNQVLVGLSTYFMFIYGLFVTPIVSTTAWGDGNLQFIILQEASIILYPIIFSLIMAVIFIGRDGNFRFAKLRNIVGNIYIYIPILVAMFGLLMSYLVSEYYVIYLFWGLAMFCSIMIDLAWYMAFYPLRHKDGEGADLTDASEVQSKAVNALNETLQEQHFDKERFK</sequence>
<feature type="transmembrane region" description="Helical" evidence="1">
    <location>
        <begin position="100"/>
        <end position="119"/>
    </location>
</feature>
<evidence type="ECO:0000256" key="1">
    <source>
        <dbReference type="SAM" id="Phobius"/>
    </source>
</evidence>
<organism evidence="2 3">
    <name type="scientific">Streptococcus equinus JB1</name>
    <dbReference type="NCBI Taxonomy" id="1294274"/>
    <lineage>
        <taxon>Bacteria</taxon>
        <taxon>Bacillati</taxon>
        <taxon>Bacillota</taxon>
        <taxon>Bacilli</taxon>
        <taxon>Lactobacillales</taxon>
        <taxon>Streptococcaceae</taxon>
        <taxon>Streptococcus</taxon>
    </lineage>
</organism>
<feature type="transmembrane region" description="Helical" evidence="1">
    <location>
        <begin position="34"/>
        <end position="55"/>
    </location>
</feature>
<name>A0A091BXV0_STREI</name>
<reference evidence="2 3" key="1">
    <citation type="journal article" date="2014" name="Genome Announc.">
        <title>Draft Genome Sequences of Streptococcus bovis Strains ATCC 33317 and JB1.</title>
        <authorList>
            <person name="Benahmed F.H."/>
            <person name="Gopinath G.R."/>
            <person name="Harbottle H."/>
            <person name="Cotta M.A."/>
            <person name="Luo Y."/>
            <person name="Henderson C."/>
            <person name="Teri P."/>
            <person name="Soppet D."/>
            <person name="Rasmussen M."/>
            <person name="Whitehead T.R."/>
            <person name="Davidson M."/>
        </authorList>
    </citation>
    <scope>NUCLEOTIDE SEQUENCE [LARGE SCALE GENOMIC DNA]</scope>
    <source>
        <strain evidence="2 3">JB1</strain>
    </source>
</reference>
<keyword evidence="1" id="KW-0812">Transmembrane</keyword>
<evidence type="ECO:0000313" key="3">
    <source>
        <dbReference type="Proteomes" id="UP000029382"/>
    </source>
</evidence>
<keyword evidence="1" id="KW-0472">Membrane</keyword>
<dbReference type="Proteomes" id="UP000029382">
    <property type="component" value="Unassembled WGS sequence"/>
</dbReference>
<keyword evidence="1" id="KW-1133">Transmembrane helix</keyword>
<comment type="caution">
    <text evidence="2">The sequence shown here is derived from an EMBL/GenBank/DDBJ whole genome shotgun (WGS) entry which is preliminary data.</text>
</comment>
<evidence type="ECO:0000313" key="2">
    <source>
        <dbReference type="EMBL" id="KFN88617.1"/>
    </source>
</evidence>
<protein>
    <submittedName>
        <fullName evidence="2">Membrane protein</fullName>
    </submittedName>
</protein>
<feature type="transmembrane region" description="Helical" evidence="1">
    <location>
        <begin position="131"/>
        <end position="151"/>
    </location>
</feature>
<proteinExistence type="predicted"/>
<accession>A0A091BXV0</accession>
<dbReference type="AlphaFoldDB" id="A0A091BXV0"/>